<dbReference type="Proteomes" id="UP000498740">
    <property type="component" value="Unassembled WGS sequence"/>
</dbReference>
<evidence type="ECO:0000313" key="3">
    <source>
        <dbReference type="Proteomes" id="UP000498740"/>
    </source>
</evidence>
<comment type="caution">
    <text evidence="2">The sequence shown here is derived from an EMBL/GenBank/DDBJ whole genome shotgun (WGS) entry which is preliminary data.</text>
</comment>
<dbReference type="AlphaFoldDB" id="A0A7J0CW75"/>
<organism evidence="2 3">
    <name type="scientific">Streptomyces microflavus</name>
    <name type="common">Streptomyces lipmanii</name>
    <dbReference type="NCBI Taxonomy" id="1919"/>
    <lineage>
        <taxon>Bacteria</taxon>
        <taxon>Bacillati</taxon>
        <taxon>Actinomycetota</taxon>
        <taxon>Actinomycetes</taxon>
        <taxon>Kitasatosporales</taxon>
        <taxon>Streptomycetaceae</taxon>
        <taxon>Streptomyces</taxon>
    </lineage>
</organism>
<feature type="compositionally biased region" description="Basic residues" evidence="1">
    <location>
        <begin position="54"/>
        <end position="71"/>
    </location>
</feature>
<feature type="compositionally biased region" description="Polar residues" evidence="1">
    <location>
        <begin position="7"/>
        <end position="16"/>
    </location>
</feature>
<dbReference type="EMBL" id="BLWD01000001">
    <property type="protein sequence ID" value="GFN06658.1"/>
    <property type="molecule type" value="Genomic_DNA"/>
</dbReference>
<feature type="region of interest" description="Disordered" evidence="1">
    <location>
        <begin position="1"/>
        <end position="30"/>
    </location>
</feature>
<evidence type="ECO:0000313" key="2">
    <source>
        <dbReference type="EMBL" id="GFN06658.1"/>
    </source>
</evidence>
<feature type="region of interest" description="Disordered" evidence="1">
    <location>
        <begin position="42"/>
        <end position="71"/>
    </location>
</feature>
<evidence type="ECO:0000256" key="1">
    <source>
        <dbReference type="SAM" id="MobiDB-lite"/>
    </source>
</evidence>
<gene>
    <name evidence="2" type="ORF">Smic_52140</name>
</gene>
<reference evidence="2 3" key="1">
    <citation type="submission" date="2020-05" db="EMBL/GenBank/DDBJ databases">
        <title>Whole genome shotgun sequence of Streptomyces microflavus NBRC 13062.</title>
        <authorList>
            <person name="Komaki H."/>
            <person name="Tamura T."/>
        </authorList>
    </citation>
    <scope>NUCLEOTIDE SEQUENCE [LARGE SCALE GENOMIC DNA]</scope>
    <source>
        <strain evidence="2 3">NBRC 13062</strain>
    </source>
</reference>
<accession>A0A7J0CW75</accession>
<protein>
    <submittedName>
        <fullName evidence="2">Uncharacterized protein</fullName>
    </submittedName>
</protein>
<proteinExistence type="predicted"/>
<sequence length="123" mass="13178">MAKMPTASPNSTSAVTIATGLRSKAPPPVTCSTSVARTLLTGIPSDKGSDRSVRHAKNHSAVRRESTKKRREALTFKTETCTTPAGYCAVVEPGVPWCHKGFHYWGKPRITLRVGKLTIGDGS</sequence>
<name>A0A7J0CW75_STRMI</name>